<evidence type="ECO:0000313" key="2">
    <source>
        <dbReference type="Proteomes" id="UP000249518"/>
    </source>
</evidence>
<comment type="caution">
    <text evidence="1">The sequence shown here is derived from an EMBL/GenBank/DDBJ whole genome shotgun (WGS) entry which is preliminary data.</text>
</comment>
<reference evidence="1 2" key="1">
    <citation type="submission" date="2018-06" db="EMBL/GenBank/DDBJ databases">
        <title>Genomic Encyclopedia of Type Strains, Phase III (KMG-III): the genomes of soil and plant-associated and newly described type strains.</title>
        <authorList>
            <person name="Whitman W."/>
        </authorList>
    </citation>
    <scope>NUCLEOTIDE SEQUENCE [LARGE SCALE GENOMIC DNA]</scope>
    <source>
        <strain evidence="1 2">CGMCC 1.12504</strain>
    </source>
</reference>
<name>A0A328WX56_9FLAO</name>
<sequence>MIPHKKCNCPEYYWEEIMAKDDFYFPSKTVIYFHCDCCGEDFRIEDFETGKELFIENI</sequence>
<dbReference type="EMBL" id="QLSV01000003">
    <property type="protein sequence ID" value="RAR49885.1"/>
    <property type="molecule type" value="Genomic_DNA"/>
</dbReference>
<proteinExistence type="predicted"/>
<organism evidence="1 2">
    <name type="scientific">Flavobacterium lacus</name>
    <dbReference type="NCBI Taxonomy" id="1353778"/>
    <lineage>
        <taxon>Bacteria</taxon>
        <taxon>Pseudomonadati</taxon>
        <taxon>Bacteroidota</taxon>
        <taxon>Flavobacteriia</taxon>
        <taxon>Flavobacteriales</taxon>
        <taxon>Flavobacteriaceae</taxon>
        <taxon>Flavobacterium</taxon>
    </lineage>
</organism>
<protein>
    <submittedName>
        <fullName evidence="1">Uncharacterized protein</fullName>
    </submittedName>
</protein>
<accession>A0A328WX56</accession>
<keyword evidence="2" id="KW-1185">Reference proteome</keyword>
<gene>
    <name evidence="1" type="ORF">B0I10_103308</name>
</gene>
<dbReference type="AlphaFoldDB" id="A0A328WX56"/>
<dbReference type="Proteomes" id="UP000249518">
    <property type="component" value="Unassembled WGS sequence"/>
</dbReference>
<evidence type="ECO:0000313" key="1">
    <source>
        <dbReference type="EMBL" id="RAR49885.1"/>
    </source>
</evidence>